<protein>
    <submittedName>
        <fullName evidence="1">Uncharacterized protein</fullName>
    </submittedName>
</protein>
<proteinExistence type="predicted"/>
<comment type="caution">
    <text evidence="1">The sequence shown here is derived from an EMBL/GenBank/DDBJ whole genome shotgun (WGS) entry which is preliminary data.</text>
</comment>
<sequence length="278" mass="30900">MPIDQADATGAADTSTAMADVQVTAHRIAEYLEFGGDPARAGKDIQSFADQQGDAAVLAIIDKLSDMDLSGILRQYDLTHTSPIQQVISPDRFAALVELEHKYAPGDYAELRGMLTGVLFAESDDTDDKHTTDCLEAMIWQPHAMELLAGMFVRHAEDGILNFWLYGSFLVTVTDADNDLWLRDCLNGHITLDLNVVRSRAAHSFGDYPDLDEEGLPHGSEFVESDTRFGMTDGDLQQLCWLLREHQEDFFMDMMLQVLRMLKSRGRAAQGRVSRGVA</sequence>
<dbReference type="AlphaFoldDB" id="E6QLZ9"/>
<gene>
    <name evidence="1" type="ORF">CARN6_1721</name>
</gene>
<dbReference type="EMBL" id="CABQ01000200">
    <property type="protein sequence ID" value="CBI08270.1"/>
    <property type="molecule type" value="Genomic_DNA"/>
</dbReference>
<evidence type="ECO:0000313" key="1">
    <source>
        <dbReference type="EMBL" id="CBI08270.1"/>
    </source>
</evidence>
<accession>E6QLZ9</accession>
<organism evidence="1">
    <name type="scientific">mine drainage metagenome</name>
    <dbReference type="NCBI Taxonomy" id="410659"/>
    <lineage>
        <taxon>unclassified sequences</taxon>
        <taxon>metagenomes</taxon>
        <taxon>ecological metagenomes</taxon>
    </lineage>
</organism>
<reference evidence="1" key="1">
    <citation type="submission" date="2009-10" db="EMBL/GenBank/DDBJ databases">
        <title>Diversity of trophic interactions inside an arsenic-rich microbial ecosystem.</title>
        <authorList>
            <person name="Bertin P.N."/>
            <person name="Heinrich-Salmeron A."/>
            <person name="Pelletier E."/>
            <person name="Goulhen-Chollet F."/>
            <person name="Arsene-Ploetze F."/>
            <person name="Gallien S."/>
            <person name="Calteau A."/>
            <person name="Vallenet D."/>
            <person name="Casiot C."/>
            <person name="Chane-Woon-Ming B."/>
            <person name="Giloteaux L."/>
            <person name="Barakat M."/>
            <person name="Bonnefoy V."/>
            <person name="Bruneel O."/>
            <person name="Chandler M."/>
            <person name="Cleiss J."/>
            <person name="Duran R."/>
            <person name="Elbaz-Poulichet F."/>
            <person name="Fonknechten N."/>
            <person name="Lauga B."/>
            <person name="Mornico D."/>
            <person name="Ortet P."/>
            <person name="Schaeffer C."/>
            <person name="Siguier P."/>
            <person name="Alexander Thil Smith A."/>
            <person name="Van Dorsselaer A."/>
            <person name="Weissenbach J."/>
            <person name="Medigue C."/>
            <person name="Le Paslier D."/>
        </authorList>
    </citation>
    <scope>NUCLEOTIDE SEQUENCE</scope>
</reference>
<name>E6QLZ9_9ZZZZ</name>